<dbReference type="Proteomes" id="UP001174677">
    <property type="component" value="Chromosome 2"/>
</dbReference>
<evidence type="ECO:0000256" key="5">
    <source>
        <dbReference type="ARBA" id="ARBA00023033"/>
    </source>
</evidence>
<keyword evidence="2" id="KW-0479">Metal-binding</keyword>
<proteinExistence type="predicted"/>
<dbReference type="EMBL" id="JARPOI010000002">
    <property type="protein sequence ID" value="KAJ9186667.1"/>
    <property type="molecule type" value="Genomic_DNA"/>
</dbReference>
<keyword evidence="3" id="KW-0560">Oxidoreductase</keyword>
<keyword evidence="5" id="KW-0503">Monooxygenase</keyword>
<sequence>KRYPGATAGDDRKEAERCHRAMRELFHFMGLFVLRDAIPFLGWLDVGGHERGMKRTAKELDDLLSEWLEEHRRKRNSGDVANEEQDFMSVMLSVLESTHVVGFDYDTINKSTCLVSSYTL</sequence>
<dbReference type="InterPro" id="IPR050651">
    <property type="entry name" value="Plant_Cytochrome_P450_Monoox"/>
</dbReference>
<reference evidence="6" key="1">
    <citation type="journal article" date="2023" name="Plant Biotechnol. J.">
        <title>Chromosome-level wild Hevea brasiliensis genome provides new tools for genomic-assisted breeding and valuable loci to elevate rubber yield.</title>
        <authorList>
            <person name="Cheng H."/>
            <person name="Song X."/>
            <person name="Hu Y."/>
            <person name="Wu T."/>
            <person name="Yang Q."/>
            <person name="An Z."/>
            <person name="Feng S."/>
            <person name="Deng Z."/>
            <person name="Wu W."/>
            <person name="Zeng X."/>
            <person name="Tu M."/>
            <person name="Wang X."/>
            <person name="Huang H."/>
        </authorList>
    </citation>
    <scope>NUCLEOTIDE SEQUENCE</scope>
    <source>
        <strain evidence="6">MT/VB/25A 57/8</strain>
    </source>
</reference>
<name>A0ABQ9N2B3_HEVBR</name>
<keyword evidence="4" id="KW-0408">Iron</keyword>
<evidence type="ECO:0000313" key="7">
    <source>
        <dbReference type="Proteomes" id="UP001174677"/>
    </source>
</evidence>
<dbReference type="SUPFAM" id="SSF48264">
    <property type="entry name" value="Cytochrome P450"/>
    <property type="match status" value="1"/>
</dbReference>
<feature type="non-terminal residue" evidence="6">
    <location>
        <position position="1"/>
    </location>
</feature>
<accession>A0ABQ9N2B3</accession>
<protein>
    <recommendedName>
        <fullName evidence="8">Cytochrome P450</fullName>
    </recommendedName>
</protein>
<gene>
    <name evidence="6" type="ORF">P3X46_002213</name>
</gene>
<evidence type="ECO:0000256" key="1">
    <source>
        <dbReference type="ARBA" id="ARBA00022617"/>
    </source>
</evidence>
<organism evidence="6 7">
    <name type="scientific">Hevea brasiliensis</name>
    <name type="common">Para rubber tree</name>
    <name type="synonym">Siphonia brasiliensis</name>
    <dbReference type="NCBI Taxonomy" id="3981"/>
    <lineage>
        <taxon>Eukaryota</taxon>
        <taxon>Viridiplantae</taxon>
        <taxon>Streptophyta</taxon>
        <taxon>Embryophyta</taxon>
        <taxon>Tracheophyta</taxon>
        <taxon>Spermatophyta</taxon>
        <taxon>Magnoliopsida</taxon>
        <taxon>eudicotyledons</taxon>
        <taxon>Gunneridae</taxon>
        <taxon>Pentapetalae</taxon>
        <taxon>rosids</taxon>
        <taxon>fabids</taxon>
        <taxon>Malpighiales</taxon>
        <taxon>Euphorbiaceae</taxon>
        <taxon>Crotonoideae</taxon>
        <taxon>Micrandreae</taxon>
        <taxon>Hevea</taxon>
    </lineage>
</organism>
<evidence type="ECO:0008006" key="8">
    <source>
        <dbReference type="Google" id="ProtNLM"/>
    </source>
</evidence>
<evidence type="ECO:0000313" key="6">
    <source>
        <dbReference type="EMBL" id="KAJ9186667.1"/>
    </source>
</evidence>
<dbReference type="Gene3D" id="1.10.630.10">
    <property type="entry name" value="Cytochrome P450"/>
    <property type="match status" value="1"/>
</dbReference>
<comment type="caution">
    <text evidence="6">The sequence shown here is derived from an EMBL/GenBank/DDBJ whole genome shotgun (WGS) entry which is preliminary data.</text>
</comment>
<dbReference type="InterPro" id="IPR036396">
    <property type="entry name" value="Cyt_P450_sf"/>
</dbReference>
<dbReference type="PANTHER" id="PTHR47947">
    <property type="entry name" value="CYTOCHROME P450 82C3-RELATED"/>
    <property type="match status" value="1"/>
</dbReference>
<dbReference type="PANTHER" id="PTHR47947:SF49">
    <property type="entry name" value="CYTOCHROME P450 FAMILY PROTEIN"/>
    <property type="match status" value="1"/>
</dbReference>
<evidence type="ECO:0000256" key="4">
    <source>
        <dbReference type="ARBA" id="ARBA00023004"/>
    </source>
</evidence>
<evidence type="ECO:0000256" key="2">
    <source>
        <dbReference type="ARBA" id="ARBA00022723"/>
    </source>
</evidence>
<keyword evidence="7" id="KW-1185">Reference proteome</keyword>
<evidence type="ECO:0000256" key="3">
    <source>
        <dbReference type="ARBA" id="ARBA00023002"/>
    </source>
</evidence>
<keyword evidence="1" id="KW-0349">Heme</keyword>